<evidence type="ECO:0000256" key="3">
    <source>
        <dbReference type="RuleBase" id="RU003560"/>
    </source>
</evidence>
<dbReference type="PANTHER" id="PTHR45688">
    <property type="match status" value="1"/>
</dbReference>
<keyword evidence="2 3" id="KW-0663">Pyridoxal phosphate</keyword>
<comment type="caution">
    <text evidence="4">The sequence shown here is derived from an EMBL/GenBank/DDBJ whole genome shotgun (WGS) entry which is preliminary data.</text>
</comment>
<reference evidence="4 5" key="1">
    <citation type="submission" date="2014-03" db="EMBL/GenBank/DDBJ databases">
        <title>Genomics of Bifidobacteria.</title>
        <authorList>
            <person name="Ventura M."/>
            <person name="Milani C."/>
            <person name="Lugli G.A."/>
        </authorList>
    </citation>
    <scope>NUCLEOTIDE SEQUENCE [LARGE SCALE GENOMIC DNA]</scope>
    <source>
        <strain evidence="4 5">LMG 11592</strain>
    </source>
</reference>
<dbReference type="InterPro" id="IPR015424">
    <property type="entry name" value="PyrdxlP-dep_Trfase"/>
</dbReference>
<evidence type="ECO:0000313" key="4">
    <source>
        <dbReference type="EMBL" id="KFI72275.1"/>
    </source>
</evidence>
<dbReference type="Proteomes" id="UP000029014">
    <property type="component" value="Unassembled WGS sequence"/>
</dbReference>
<dbReference type="EMBL" id="JGZD01000009">
    <property type="protein sequence ID" value="KFI72275.1"/>
    <property type="molecule type" value="Genomic_DNA"/>
</dbReference>
<dbReference type="PANTHER" id="PTHR45688:SF13">
    <property type="entry name" value="ALANINE--GLYOXYLATE AMINOTRANSFERASE 2-LIKE"/>
    <property type="match status" value="1"/>
</dbReference>
<dbReference type="CDD" id="cd00610">
    <property type="entry name" value="OAT_like"/>
    <property type="match status" value="1"/>
</dbReference>
<proteinExistence type="inferred from homology"/>
<protein>
    <submittedName>
        <fullName evidence="4">Aminotransferase</fullName>
        <ecNumber evidence="4">4.2.3.2</ecNumber>
    </submittedName>
</protein>
<dbReference type="GO" id="GO:0008483">
    <property type="term" value="F:transaminase activity"/>
    <property type="evidence" value="ECO:0007669"/>
    <property type="project" value="UniProtKB-KW"/>
</dbReference>
<evidence type="ECO:0000256" key="2">
    <source>
        <dbReference type="ARBA" id="ARBA00022898"/>
    </source>
</evidence>
<gene>
    <name evidence="4" type="ORF">BMIN_0167</name>
</gene>
<evidence type="ECO:0000256" key="1">
    <source>
        <dbReference type="ARBA" id="ARBA00008954"/>
    </source>
</evidence>
<dbReference type="InterPro" id="IPR049704">
    <property type="entry name" value="Aminotrans_3_PPA_site"/>
</dbReference>
<dbReference type="Gene3D" id="3.40.640.10">
    <property type="entry name" value="Type I PLP-dependent aspartate aminotransferase-like (Major domain)"/>
    <property type="match status" value="1"/>
</dbReference>
<keyword evidence="4" id="KW-0456">Lyase</keyword>
<evidence type="ECO:0000313" key="5">
    <source>
        <dbReference type="Proteomes" id="UP000029014"/>
    </source>
</evidence>
<dbReference type="AlphaFoldDB" id="A0A087BMM5"/>
<dbReference type="GO" id="GO:0030170">
    <property type="term" value="F:pyridoxal phosphate binding"/>
    <property type="evidence" value="ECO:0007669"/>
    <property type="project" value="InterPro"/>
</dbReference>
<dbReference type="PROSITE" id="PS00600">
    <property type="entry name" value="AA_TRANSFER_CLASS_3"/>
    <property type="match status" value="1"/>
</dbReference>
<dbReference type="GO" id="GO:0050459">
    <property type="term" value="F:ethanolamine-phosphate phospho-lyase activity"/>
    <property type="evidence" value="ECO:0007669"/>
    <property type="project" value="UniProtKB-EC"/>
</dbReference>
<dbReference type="PIRSF" id="PIRSF000521">
    <property type="entry name" value="Transaminase_4ab_Lys_Orn"/>
    <property type="match status" value="1"/>
</dbReference>
<dbReference type="InterPro" id="IPR015421">
    <property type="entry name" value="PyrdxlP-dep_Trfase_major"/>
</dbReference>
<dbReference type="Gene3D" id="3.90.1150.10">
    <property type="entry name" value="Aspartate Aminotransferase, domain 1"/>
    <property type="match status" value="1"/>
</dbReference>
<organism evidence="4 5">
    <name type="scientific">Bifidobacterium minimum</name>
    <dbReference type="NCBI Taxonomy" id="1693"/>
    <lineage>
        <taxon>Bacteria</taxon>
        <taxon>Bacillati</taxon>
        <taxon>Actinomycetota</taxon>
        <taxon>Actinomycetes</taxon>
        <taxon>Bifidobacteriales</taxon>
        <taxon>Bifidobacteriaceae</taxon>
        <taxon>Bifidobacterium</taxon>
    </lineage>
</organism>
<comment type="similarity">
    <text evidence="1 3">Belongs to the class-III pyridoxal-phosphate-dependent aminotransferase family.</text>
</comment>
<keyword evidence="5" id="KW-1185">Reference proteome</keyword>
<dbReference type="eggNOG" id="COG0160">
    <property type="taxonomic scope" value="Bacteria"/>
</dbReference>
<dbReference type="EC" id="4.2.3.2" evidence="4"/>
<accession>A0A087BMM5</accession>
<name>A0A087BMM5_9BIFI</name>
<keyword evidence="4" id="KW-0808">Transferase</keyword>
<dbReference type="InterPro" id="IPR015422">
    <property type="entry name" value="PyrdxlP-dep_Trfase_small"/>
</dbReference>
<dbReference type="InterPro" id="IPR005814">
    <property type="entry name" value="Aminotrans_3"/>
</dbReference>
<sequence>MTQERRHNDGNSIDHYGYEQFQARDGGRLDPRTRELTRERSVLGDAYRLFYRTPVHLVKGRGSHLWDADGVEYLDVYNNVASVGHCHPRVVEAMTRQASELNTHTRYLHENILHYAEDILSTMPDPLDRVMFQCTGSEANDLAVRVAQAYTGGEGVIVTHEAYHGNSALTSKLSPALGTAQDLGLTMRMIPTPDTYRVSVDGIRGSQCDAATFGAWMADRVRDAVADMNRHGIKFAALLADSIFSSDGVYPDPVGYLQPVIDVVHELGGVWIADEVQPGFTRTGDAFWGFERQGIVPDLVTSGKPMANGLPTSLMAARHEILEPFAGSIPYFNTFGGNPVCMAAAQAVLDVMRDEDTMGNSKKVGAVFKAAVEGLKDSHPCIGDVRGAGLYIGCEIVKPGTTDPDQASALDILETLRQNHVLTSVCGRYGNILKLRPPLVFSEDDVDWFMSAFSTTLDSLDK</sequence>
<dbReference type="STRING" id="1693.BMIN_0167"/>
<keyword evidence="4" id="KW-0032">Aminotransferase</keyword>
<dbReference type="Pfam" id="PF00202">
    <property type="entry name" value="Aminotran_3"/>
    <property type="match status" value="1"/>
</dbReference>
<dbReference type="SUPFAM" id="SSF53383">
    <property type="entry name" value="PLP-dependent transferases"/>
    <property type="match status" value="1"/>
</dbReference>